<dbReference type="PANTHER" id="PTHR47333:SF4">
    <property type="entry name" value="EGF-LIKE DOMAIN-CONTAINING PROTEIN"/>
    <property type="match status" value="1"/>
</dbReference>
<dbReference type="SUPFAM" id="SSF57184">
    <property type="entry name" value="Growth factor receptor domain"/>
    <property type="match status" value="2"/>
</dbReference>
<evidence type="ECO:0000313" key="11">
    <source>
        <dbReference type="Proteomes" id="UP000001645"/>
    </source>
</evidence>
<evidence type="ECO:0000256" key="1">
    <source>
        <dbReference type="ARBA" id="ARBA00004613"/>
    </source>
</evidence>
<proteinExistence type="predicted"/>
<dbReference type="Ensembl" id="ENSMGAT00000034644.1">
    <property type="protein sequence ID" value="ENSMGAP00000033035.1"/>
    <property type="gene ID" value="ENSMGAG00000019644.1"/>
</dbReference>
<dbReference type="SMART" id="SM00181">
    <property type="entry name" value="EGF"/>
    <property type="match status" value="7"/>
</dbReference>
<evidence type="ECO:0000256" key="4">
    <source>
        <dbReference type="ARBA" id="ARBA00022729"/>
    </source>
</evidence>
<feature type="domain" description="EGF-like" evidence="9">
    <location>
        <begin position="95"/>
        <end position="132"/>
    </location>
</feature>
<dbReference type="GeneTree" id="ENSGT00950000183158"/>
<evidence type="ECO:0000256" key="3">
    <source>
        <dbReference type="ARBA" id="ARBA00022536"/>
    </source>
</evidence>
<evidence type="ECO:0000256" key="2">
    <source>
        <dbReference type="ARBA" id="ARBA00022525"/>
    </source>
</evidence>
<reference evidence="10 11" key="1">
    <citation type="journal article" date="2010" name="PLoS Biol.">
        <title>Multi-platform next-generation sequencing of the domestic turkey (Meleagris gallopavo): genome assembly and analysis.</title>
        <authorList>
            <person name="Dalloul R.A."/>
            <person name="Long J.A."/>
            <person name="Zimin A.V."/>
            <person name="Aslam L."/>
            <person name="Beal K."/>
            <person name="Blomberg L.A."/>
            <person name="Bouffard P."/>
            <person name="Burt D.W."/>
            <person name="Crasta O."/>
            <person name="Crooijmans R.P."/>
            <person name="Cooper K."/>
            <person name="Coulombe R.A."/>
            <person name="De S."/>
            <person name="Delany M.E."/>
            <person name="Dodgson J.B."/>
            <person name="Dong J.J."/>
            <person name="Evans C."/>
            <person name="Frederickson K.M."/>
            <person name="Flicek P."/>
            <person name="Florea L."/>
            <person name="Folkerts O."/>
            <person name="Groenen M.A."/>
            <person name="Harkins T.T."/>
            <person name="Herrero J."/>
            <person name="Hoffmann S."/>
            <person name="Megens H.J."/>
            <person name="Jiang A."/>
            <person name="de Jong P."/>
            <person name="Kaiser P."/>
            <person name="Kim H."/>
            <person name="Kim K.W."/>
            <person name="Kim S."/>
            <person name="Langenberger D."/>
            <person name="Lee M.K."/>
            <person name="Lee T."/>
            <person name="Mane S."/>
            <person name="Marcais G."/>
            <person name="Marz M."/>
            <person name="McElroy A.P."/>
            <person name="Modise T."/>
            <person name="Nefedov M."/>
            <person name="Notredame C."/>
            <person name="Paton I.R."/>
            <person name="Payne W.S."/>
            <person name="Pertea G."/>
            <person name="Prickett D."/>
            <person name="Puiu D."/>
            <person name="Qioa D."/>
            <person name="Raineri E."/>
            <person name="Ruffier M."/>
            <person name="Salzberg S.L."/>
            <person name="Schatz M.C."/>
            <person name="Scheuring C."/>
            <person name="Schmidt C.J."/>
            <person name="Schroeder S."/>
            <person name="Searle S.M."/>
            <person name="Smith E.J."/>
            <person name="Smith J."/>
            <person name="Sonstegard T.S."/>
            <person name="Stadler P.F."/>
            <person name="Tafer H."/>
            <person name="Tu Z.J."/>
            <person name="Van Tassell C.P."/>
            <person name="Vilella A.J."/>
            <person name="Williams K.P."/>
            <person name="Yorke J.A."/>
            <person name="Zhang L."/>
            <person name="Zhang H.B."/>
            <person name="Zhang X."/>
            <person name="Zhang Y."/>
            <person name="Reed K.M."/>
        </authorList>
    </citation>
    <scope>NUCLEOTIDE SEQUENCE [LARGE SCALE GENOMIC DNA]</scope>
</reference>
<name>A0A803YMN7_MELGA</name>
<dbReference type="InterPro" id="IPR049883">
    <property type="entry name" value="NOTCH1_EGF-like"/>
</dbReference>
<dbReference type="GO" id="GO:0005509">
    <property type="term" value="F:calcium ion binding"/>
    <property type="evidence" value="ECO:0007669"/>
    <property type="project" value="InterPro"/>
</dbReference>
<dbReference type="PROSITE" id="PS01186">
    <property type="entry name" value="EGF_2"/>
    <property type="match status" value="4"/>
</dbReference>
<dbReference type="PROSITE" id="PS50026">
    <property type="entry name" value="EGF_3"/>
    <property type="match status" value="3"/>
</dbReference>
<dbReference type="Gene3D" id="2.10.25.10">
    <property type="entry name" value="Laminin"/>
    <property type="match status" value="8"/>
</dbReference>
<dbReference type="GO" id="GO:0005576">
    <property type="term" value="C:extracellular region"/>
    <property type="evidence" value="ECO:0007669"/>
    <property type="project" value="UniProtKB-SubCell"/>
</dbReference>
<dbReference type="FunFam" id="2.10.25.10:FF:000005">
    <property type="entry name" value="Fibrillin 2"/>
    <property type="match status" value="1"/>
</dbReference>
<dbReference type="InterPro" id="IPR000152">
    <property type="entry name" value="EGF-type_Asp/Asn_hydroxyl_site"/>
</dbReference>
<dbReference type="Proteomes" id="UP000001645">
    <property type="component" value="Chromosome 2"/>
</dbReference>
<feature type="domain" description="EGF-like" evidence="9">
    <location>
        <begin position="190"/>
        <end position="224"/>
    </location>
</feature>
<organism evidence="10 11">
    <name type="scientific">Meleagris gallopavo</name>
    <name type="common">Wild turkey</name>
    <dbReference type="NCBI Taxonomy" id="9103"/>
    <lineage>
        <taxon>Eukaryota</taxon>
        <taxon>Metazoa</taxon>
        <taxon>Chordata</taxon>
        <taxon>Craniata</taxon>
        <taxon>Vertebrata</taxon>
        <taxon>Euteleostomi</taxon>
        <taxon>Archelosauria</taxon>
        <taxon>Archosauria</taxon>
        <taxon>Dinosauria</taxon>
        <taxon>Saurischia</taxon>
        <taxon>Theropoda</taxon>
        <taxon>Coelurosauria</taxon>
        <taxon>Aves</taxon>
        <taxon>Neognathae</taxon>
        <taxon>Galloanserae</taxon>
        <taxon>Galliformes</taxon>
        <taxon>Phasianidae</taxon>
        <taxon>Meleagridinae</taxon>
        <taxon>Meleagris</taxon>
    </lineage>
</organism>
<dbReference type="InterPro" id="IPR052080">
    <property type="entry name" value="vWF_C/EGF_Fibrillin"/>
</dbReference>
<keyword evidence="2" id="KW-0964">Secreted</keyword>
<evidence type="ECO:0000259" key="9">
    <source>
        <dbReference type="PROSITE" id="PS50026"/>
    </source>
</evidence>
<dbReference type="Pfam" id="PF07645">
    <property type="entry name" value="EGF_CA"/>
    <property type="match status" value="5"/>
</dbReference>
<comment type="subcellular location">
    <subcellularLocation>
        <location evidence="1">Secreted</location>
    </subcellularLocation>
</comment>
<dbReference type="PROSITE" id="PS00010">
    <property type="entry name" value="ASX_HYDROXYL"/>
    <property type="match status" value="3"/>
</dbReference>
<dbReference type="InterPro" id="IPR009030">
    <property type="entry name" value="Growth_fac_rcpt_cys_sf"/>
</dbReference>
<reference evidence="10" key="3">
    <citation type="submission" date="2025-09" db="UniProtKB">
        <authorList>
            <consortium name="Ensembl"/>
        </authorList>
    </citation>
    <scope>IDENTIFICATION</scope>
</reference>
<dbReference type="InterPro" id="IPR018097">
    <property type="entry name" value="EGF_Ca-bd_CS"/>
</dbReference>
<keyword evidence="5" id="KW-0677">Repeat</keyword>
<dbReference type="PANTHER" id="PTHR47333">
    <property type="entry name" value="VON WILLEBRAND FACTOR C AND EGF DOMAIN-CONTAINING PROTEIN"/>
    <property type="match status" value="1"/>
</dbReference>
<keyword evidence="7" id="KW-0325">Glycoprotein</keyword>
<dbReference type="SMART" id="SM00179">
    <property type="entry name" value="EGF_CA"/>
    <property type="match status" value="7"/>
</dbReference>
<dbReference type="SUPFAM" id="SSF57196">
    <property type="entry name" value="EGF/Laminin"/>
    <property type="match status" value="1"/>
</dbReference>
<accession>A0A803YMN7</accession>
<evidence type="ECO:0000256" key="5">
    <source>
        <dbReference type="ARBA" id="ARBA00022737"/>
    </source>
</evidence>
<dbReference type="InterPro" id="IPR001881">
    <property type="entry name" value="EGF-like_Ca-bd_dom"/>
</dbReference>
<keyword evidence="4" id="KW-0732">Signal</keyword>
<comment type="caution">
    <text evidence="8">Lacks conserved residue(s) required for the propagation of feature annotation.</text>
</comment>
<keyword evidence="3 8" id="KW-0245">EGF-like domain</keyword>
<protein>
    <recommendedName>
        <fullName evidence="9">EGF-like domain-containing protein</fullName>
    </recommendedName>
</protein>
<evidence type="ECO:0000256" key="6">
    <source>
        <dbReference type="ARBA" id="ARBA00023157"/>
    </source>
</evidence>
<evidence type="ECO:0000256" key="8">
    <source>
        <dbReference type="PROSITE-ProRule" id="PRU00076"/>
    </source>
</evidence>
<dbReference type="FunFam" id="2.10.25.10:FF:000240">
    <property type="entry name" value="Vitamin K-dependent protein S"/>
    <property type="match status" value="1"/>
</dbReference>
<keyword evidence="11" id="KW-1185">Reference proteome</keyword>
<evidence type="ECO:0000256" key="7">
    <source>
        <dbReference type="ARBA" id="ARBA00023180"/>
    </source>
</evidence>
<reference evidence="10" key="2">
    <citation type="submission" date="2025-08" db="UniProtKB">
        <authorList>
            <consortium name="Ensembl"/>
        </authorList>
    </citation>
    <scope>IDENTIFICATION</scope>
</reference>
<dbReference type="InterPro" id="IPR000742">
    <property type="entry name" value="EGF"/>
</dbReference>
<evidence type="ECO:0000313" key="10">
    <source>
        <dbReference type="Ensembl" id="ENSMGAP00000033035.1"/>
    </source>
</evidence>
<dbReference type="Pfam" id="PF00008">
    <property type="entry name" value="EGF"/>
    <property type="match status" value="1"/>
</dbReference>
<dbReference type="PROSITE" id="PS01187">
    <property type="entry name" value="EGF_CA"/>
    <property type="match status" value="3"/>
</dbReference>
<dbReference type="AlphaFoldDB" id="A0A803YMN7"/>
<sequence>MCAEGYQLGPDGSTCQDVDDCVKIPEVCEQVCHNTEGGFECRCYRGYEMVEGHCMPVPNCSTGPCDHMCEDVPGSYRCSCFVTDQLPNGVMLCVDIDECENNYCEHNCTNTLGSYVCHCKPGYVPFNINHCQPIPEDNNVDEFSGDSGPSLPDACHPNPCQGACQPRPGGFECICEAGYVLAPDGLHCEDVDECLEGPCKHECHNTAGSFYCSCQPGYQTAGPDGHDCRDEDECARPDACPQLCLNIPGSFRCICNIGYQQQPGSDACLDVDECLRDPCSGSCHNFPGSFKCTCPKLLISSVIRSPLLKFKLWSFQSSNFPAPPPPIPCHSKKYISL</sequence>
<keyword evidence="6" id="KW-1015">Disulfide bond</keyword>
<feature type="domain" description="EGF-like" evidence="9">
    <location>
        <begin position="151"/>
        <end position="189"/>
    </location>
</feature>